<keyword evidence="2" id="KW-1185">Reference proteome</keyword>
<sequence length="96" mass="11271">MELGTKINPEHFSYGTVYYNPEPEHPKKRNGTEVLQKSGTDSKIIYKSQYKQFPLVDLSFPHRVHLHHFLGGSHHRLGRKQFDLNFHLETNISQIE</sequence>
<proteinExistence type="predicted"/>
<comment type="caution">
    <text evidence="1">The sequence shown here is derived from an EMBL/GenBank/DDBJ whole genome shotgun (WGS) entry which is preliminary data.</text>
</comment>
<dbReference type="AlphaFoldDB" id="A0A3M7QY29"/>
<gene>
    <name evidence="1" type="ORF">BpHYR1_021801</name>
</gene>
<dbReference type="EMBL" id="REGN01004870">
    <property type="protein sequence ID" value="RNA15855.1"/>
    <property type="molecule type" value="Genomic_DNA"/>
</dbReference>
<name>A0A3M7QY29_BRAPC</name>
<organism evidence="1 2">
    <name type="scientific">Brachionus plicatilis</name>
    <name type="common">Marine rotifer</name>
    <name type="synonym">Brachionus muelleri</name>
    <dbReference type="NCBI Taxonomy" id="10195"/>
    <lineage>
        <taxon>Eukaryota</taxon>
        <taxon>Metazoa</taxon>
        <taxon>Spiralia</taxon>
        <taxon>Gnathifera</taxon>
        <taxon>Rotifera</taxon>
        <taxon>Eurotatoria</taxon>
        <taxon>Monogononta</taxon>
        <taxon>Pseudotrocha</taxon>
        <taxon>Ploima</taxon>
        <taxon>Brachionidae</taxon>
        <taxon>Brachionus</taxon>
    </lineage>
</organism>
<dbReference type="Proteomes" id="UP000276133">
    <property type="component" value="Unassembled WGS sequence"/>
</dbReference>
<reference evidence="1 2" key="1">
    <citation type="journal article" date="2018" name="Sci. Rep.">
        <title>Genomic signatures of local adaptation to the degree of environmental predictability in rotifers.</title>
        <authorList>
            <person name="Franch-Gras L."/>
            <person name="Hahn C."/>
            <person name="Garcia-Roger E.M."/>
            <person name="Carmona M.J."/>
            <person name="Serra M."/>
            <person name="Gomez A."/>
        </authorList>
    </citation>
    <scope>NUCLEOTIDE SEQUENCE [LARGE SCALE GENOMIC DNA]</scope>
    <source>
        <strain evidence="1">HYR1</strain>
    </source>
</reference>
<protein>
    <submittedName>
        <fullName evidence="1">Uncharacterized protein</fullName>
    </submittedName>
</protein>
<evidence type="ECO:0000313" key="2">
    <source>
        <dbReference type="Proteomes" id="UP000276133"/>
    </source>
</evidence>
<evidence type="ECO:0000313" key="1">
    <source>
        <dbReference type="EMBL" id="RNA15855.1"/>
    </source>
</evidence>
<accession>A0A3M7QY29</accession>